<name>A0A0G4L5M6_VERLO</name>
<proteinExistence type="predicted"/>
<dbReference type="EMBL" id="CVQI01007613">
    <property type="protein sequence ID" value="CRK17065.1"/>
    <property type="molecule type" value="Genomic_DNA"/>
</dbReference>
<reference evidence="2" key="1">
    <citation type="submission" date="2015-05" db="EMBL/GenBank/DDBJ databases">
        <authorList>
            <person name="Fogelqvist Johan"/>
        </authorList>
    </citation>
    <scope>NUCLEOTIDE SEQUENCE [LARGE SCALE GENOMIC DNA]</scope>
</reference>
<sequence length="99" mass="11194">LDGCYKSCNSGSHGSEWQLHRDWFAFRKPQFRYRSNHRWGQDITALVRPSSLEKKKVLDLQKRGVKIASFDIDGPEDATVTQLQGFDASSCAASSTRCL</sequence>
<dbReference type="Proteomes" id="UP000045706">
    <property type="component" value="Unassembled WGS sequence"/>
</dbReference>
<feature type="non-terminal residue" evidence="1">
    <location>
        <position position="1"/>
    </location>
</feature>
<evidence type="ECO:0000313" key="1">
    <source>
        <dbReference type="EMBL" id="CRK17065.1"/>
    </source>
</evidence>
<gene>
    <name evidence="1" type="ORF">BN1723_017513</name>
</gene>
<protein>
    <submittedName>
        <fullName evidence="1">Uncharacterized protein</fullName>
    </submittedName>
</protein>
<dbReference type="AlphaFoldDB" id="A0A0G4L5M6"/>
<accession>A0A0G4L5M6</accession>
<organism evidence="1 2">
    <name type="scientific">Verticillium longisporum</name>
    <name type="common">Verticillium dahliae var. longisporum</name>
    <dbReference type="NCBI Taxonomy" id="100787"/>
    <lineage>
        <taxon>Eukaryota</taxon>
        <taxon>Fungi</taxon>
        <taxon>Dikarya</taxon>
        <taxon>Ascomycota</taxon>
        <taxon>Pezizomycotina</taxon>
        <taxon>Sordariomycetes</taxon>
        <taxon>Hypocreomycetidae</taxon>
        <taxon>Glomerellales</taxon>
        <taxon>Plectosphaerellaceae</taxon>
        <taxon>Verticillium</taxon>
    </lineage>
</organism>
<evidence type="ECO:0000313" key="2">
    <source>
        <dbReference type="Proteomes" id="UP000045706"/>
    </source>
</evidence>